<dbReference type="PROSITE" id="PS50011">
    <property type="entry name" value="PROTEIN_KINASE_DOM"/>
    <property type="match status" value="1"/>
</dbReference>
<dbReference type="InterPro" id="IPR053235">
    <property type="entry name" value="Ser_Thr_kinase"/>
</dbReference>
<accession>A0AA40DZB3</accession>
<dbReference type="InterPro" id="IPR011009">
    <property type="entry name" value="Kinase-like_dom_sf"/>
</dbReference>
<gene>
    <name evidence="3" type="ORF">B0T21DRAFT_414411</name>
</gene>
<dbReference type="GO" id="GO:0005524">
    <property type="term" value="F:ATP binding"/>
    <property type="evidence" value="ECO:0007669"/>
    <property type="project" value="InterPro"/>
</dbReference>
<dbReference type="InterPro" id="IPR000719">
    <property type="entry name" value="Prot_kinase_dom"/>
</dbReference>
<keyword evidence="3" id="KW-0808">Transferase</keyword>
<feature type="domain" description="Protein kinase" evidence="2">
    <location>
        <begin position="1"/>
        <end position="296"/>
    </location>
</feature>
<evidence type="ECO:0000256" key="1">
    <source>
        <dbReference type="SAM" id="MobiDB-lite"/>
    </source>
</evidence>
<dbReference type="CDD" id="cd00180">
    <property type="entry name" value="PKc"/>
    <property type="match status" value="1"/>
</dbReference>
<proteinExistence type="predicted"/>
<dbReference type="Proteomes" id="UP001172159">
    <property type="component" value="Unassembled WGS sequence"/>
</dbReference>
<feature type="region of interest" description="Disordered" evidence="1">
    <location>
        <begin position="268"/>
        <end position="296"/>
    </location>
</feature>
<dbReference type="Pfam" id="PF00069">
    <property type="entry name" value="Pkinase"/>
    <property type="match status" value="1"/>
</dbReference>
<organism evidence="3 4">
    <name type="scientific">Apiosordaria backusii</name>
    <dbReference type="NCBI Taxonomy" id="314023"/>
    <lineage>
        <taxon>Eukaryota</taxon>
        <taxon>Fungi</taxon>
        <taxon>Dikarya</taxon>
        <taxon>Ascomycota</taxon>
        <taxon>Pezizomycotina</taxon>
        <taxon>Sordariomycetes</taxon>
        <taxon>Sordariomycetidae</taxon>
        <taxon>Sordariales</taxon>
        <taxon>Lasiosphaeriaceae</taxon>
        <taxon>Apiosordaria</taxon>
    </lineage>
</organism>
<dbReference type="AlphaFoldDB" id="A0AA40DZB3"/>
<sequence>MTNNGGYDEYTSVRHHYQYFPPGVKRVIESGTSAWIGEVDDCTVLKYPLTAGEDLERLEAERKILEAIPPHKNVLGFKGSTNAGIYLERAPNGTVAKYILESGKPLSLQQRLAWCRETAEAVAWIHAHRVLHCDIQPTNLLLDKDLHVKLSDFQGKLLAEDGTVLVDGYSMEPYRFSLPRDDFRADVKTDLFALGCTVYFILLGHTIFPDIDDRDEEAWEKVEERLAKKEWPREQQVCSAVTVKCWEQQYESAEEVVWDLEAIEREHGRSSAASMPDSGFGELAGAGDYKPADGPQ</sequence>
<dbReference type="GO" id="GO:0004674">
    <property type="term" value="F:protein serine/threonine kinase activity"/>
    <property type="evidence" value="ECO:0007669"/>
    <property type="project" value="TreeGrafter"/>
</dbReference>
<protein>
    <submittedName>
        <fullName evidence="3">Kinase-like domain-containing protein</fullName>
    </submittedName>
</protein>
<evidence type="ECO:0000313" key="4">
    <source>
        <dbReference type="Proteomes" id="UP001172159"/>
    </source>
</evidence>
<keyword evidence="4" id="KW-1185">Reference proteome</keyword>
<keyword evidence="3" id="KW-0418">Kinase</keyword>
<dbReference type="GO" id="GO:0005737">
    <property type="term" value="C:cytoplasm"/>
    <property type="evidence" value="ECO:0007669"/>
    <property type="project" value="TreeGrafter"/>
</dbReference>
<comment type="caution">
    <text evidence="3">The sequence shown here is derived from an EMBL/GenBank/DDBJ whole genome shotgun (WGS) entry which is preliminary data.</text>
</comment>
<dbReference type="EMBL" id="JAUKTV010000012">
    <property type="protein sequence ID" value="KAK0721220.1"/>
    <property type="molecule type" value="Genomic_DNA"/>
</dbReference>
<dbReference type="Gene3D" id="1.10.510.10">
    <property type="entry name" value="Transferase(Phosphotransferase) domain 1"/>
    <property type="match status" value="1"/>
</dbReference>
<evidence type="ECO:0000259" key="2">
    <source>
        <dbReference type="PROSITE" id="PS50011"/>
    </source>
</evidence>
<dbReference type="SUPFAM" id="SSF56112">
    <property type="entry name" value="Protein kinase-like (PK-like)"/>
    <property type="match status" value="1"/>
</dbReference>
<dbReference type="PANTHER" id="PTHR24361">
    <property type="entry name" value="MITOGEN-ACTIVATED KINASE KINASE KINASE"/>
    <property type="match status" value="1"/>
</dbReference>
<evidence type="ECO:0000313" key="3">
    <source>
        <dbReference type="EMBL" id="KAK0721220.1"/>
    </source>
</evidence>
<name>A0AA40DZB3_9PEZI</name>
<reference evidence="3" key="1">
    <citation type="submission" date="2023-06" db="EMBL/GenBank/DDBJ databases">
        <title>Genome-scale phylogeny and comparative genomics of the fungal order Sordariales.</title>
        <authorList>
            <consortium name="Lawrence Berkeley National Laboratory"/>
            <person name="Hensen N."/>
            <person name="Bonometti L."/>
            <person name="Westerberg I."/>
            <person name="Brannstrom I.O."/>
            <person name="Guillou S."/>
            <person name="Cros-Aarteil S."/>
            <person name="Calhoun S."/>
            <person name="Haridas S."/>
            <person name="Kuo A."/>
            <person name="Mondo S."/>
            <person name="Pangilinan J."/>
            <person name="Riley R."/>
            <person name="Labutti K."/>
            <person name="Andreopoulos B."/>
            <person name="Lipzen A."/>
            <person name="Chen C."/>
            <person name="Yanf M."/>
            <person name="Daum C."/>
            <person name="Ng V."/>
            <person name="Clum A."/>
            <person name="Steindorff A."/>
            <person name="Ohm R."/>
            <person name="Martin F."/>
            <person name="Silar P."/>
            <person name="Natvig D."/>
            <person name="Lalanne C."/>
            <person name="Gautier V."/>
            <person name="Ament-Velasquez S.L."/>
            <person name="Kruys A."/>
            <person name="Hutchinson M.I."/>
            <person name="Powell A.J."/>
            <person name="Barry K."/>
            <person name="Miller A.N."/>
            <person name="Grigoriev I.V."/>
            <person name="Debuchy R."/>
            <person name="Gladieux P."/>
            <person name="Thoren M.H."/>
            <person name="Johannesson H."/>
        </authorList>
    </citation>
    <scope>NUCLEOTIDE SEQUENCE</scope>
    <source>
        <strain evidence="3">CBS 540.89</strain>
    </source>
</reference>